<dbReference type="AlphaFoldDB" id="A0A1I5EBL2"/>
<dbReference type="RefSeq" id="WP_092521409.1">
    <property type="nucleotide sequence ID" value="NZ_CAWRAH010000016.1"/>
</dbReference>
<feature type="region of interest" description="Disordered" evidence="1">
    <location>
        <begin position="1"/>
        <end position="21"/>
    </location>
</feature>
<dbReference type="Proteomes" id="UP000199011">
    <property type="component" value="Unassembled WGS sequence"/>
</dbReference>
<evidence type="ECO:0000313" key="3">
    <source>
        <dbReference type="Proteomes" id="UP000199011"/>
    </source>
</evidence>
<sequence>MGDKLELRGGKRAGAGRPPIDKNLRKMPVTIKIPKWIIDWLNEQPETKVRLIENAIIKHYNISPP</sequence>
<keyword evidence="3" id="KW-1185">Reference proteome</keyword>
<evidence type="ECO:0000256" key="1">
    <source>
        <dbReference type="SAM" id="MobiDB-lite"/>
    </source>
</evidence>
<dbReference type="EMBL" id="FOVO01000062">
    <property type="protein sequence ID" value="SFO08919.1"/>
    <property type="molecule type" value="Genomic_DNA"/>
</dbReference>
<organism evidence="2 3">
    <name type="scientific">Xenorhabdus japonica</name>
    <dbReference type="NCBI Taxonomy" id="53341"/>
    <lineage>
        <taxon>Bacteria</taxon>
        <taxon>Pseudomonadati</taxon>
        <taxon>Pseudomonadota</taxon>
        <taxon>Gammaproteobacteria</taxon>
        <taxon>Enterobacterales</taxon>
        <taxon>Morganellaceae</taxon>
        <taxon>Xenorhabdus</taxon>
    </lineage>
</organism>
<name>A0A1I5EBL2_9GAMM</name>
<proteinExistence type="predicted"/>
<gene>
    <name evidence="2" type="ORF">SAMN05421579_1622</name>
</gene>
<accession>A0A1I5EBL2</accession>
<protein>
    <submittedName>
        <fullName evidence="2">Uncharacterized protein</fullName>
    </submittedName>
</protein>
<dbReference type="STRING" id="53341.SAMN05421579_1622"/>
<evidence type="ECO:0000313" key="2">
    <source>
        <dbReference type="EMBL" id="SFO08919.1"/>
    </source>
</evidence>
<reference evidence="3" key="1">
    <citation type="submission" date="2016-10" db="EMBL/GenBank/DDBJ databases">
        <authorList>
            <person name="Varghese N."/>
            <person name="Submissions S."/>
        </authorList>
    </citation>
    <scope>NUCLEOTIDE SEQUENCE [LARGE SCALE GENOMIC DNA]</scope>
    <source>
        <strain evidence="3">DSM 16522</strain>
    </source>
</reference>